<protein>
    <recommendedName>
        <fullName evidence="10">Factor of DNA methylation 1-5/IDN2 domain-containing protein</fullName>
    </recommendedName>
</protein>
<feature type="domain" description="XS" evidence="5">
    <location>
        <begin position="173"/>
        <end position="283"/>
    </location>
</feature>
<dbReference type="InterPro" id="IPR005381">
    <property type="entry name" value="Znf-XS_domain"/>
</dbReference>
<dbReference type="CDD" id="cd12266">
    <property type="entry name" value="RRM_like_XS"/>
    <property type="match status" value="1"/>
</dbReference>
<dbReference type="InterPro" id="IPR038588">
    <property type="entry name" value="XS_domain_sf"/>
</dbReference>
<dbReference type="Pfam" id="PF03470">
    <property type="entry name" value="zf-XS"/>
    <property type="match status" value="1"/>
</dbReference>
<feature type="compositionally biased region" description="Basic and acidic residues" evidence="4">
    <location>
        <begin position="123"/>
        <end position="134"/>
    </location>
</feature>
<accession>A0A540NMY7</accession>
<dbReference type="PANTHER" id="PTHR21596:SF23">
    <property type="entry name" value="FACTOR OF DNA METHYLATION 4"/>
    <property type="match status" value="1"/>
</dbReference>
<dbReference type="Proteomes" id="UP000315295">
    <property type="component" value="Unassembled WGS sequence"/>
</dbReference>
<dbReference type="GO" id="GO:0080188">
    <property type="term" value="P:gene silencing by siRNA-directed DNA methylation"/>
    <property type="evidence" value="ECO:0007669"/>
    <property type="project" value="InterPro"/>
</dbReference>
<feature type="compositionally biased region" description="Pro residues" evidence="4">
    <location>
        <begin position="143"/>
        <end position="154"/>
    </location>
</feature>
<feature type="region of interest" description="Disordered" evidence="4">
    <location>
        <begin position="98"/>
        <end position="166"/>
    </location>
</feature>
<evidence type="ECO:0000256" key="2">
    <source>
        <dbReference type="ARBA" id="ARBA00023158"/>
    </source>
</evidence>
<name>A0A540NMY7_MALBA</name>
<dbReference type="STRING" id="106549.A0A540NMY7"/>
<evidence type="ECO:0000259" key="5">
    <source>
        <dbReference type="Pfam" id="PF03468"/>
    </source>
</evidence>
<sequence length="719" mass="83659">MSHRLKEEKGFSRSELEDYKYDYYDLLKKGSYKVKNSDSTYRCPFCDEKRRRDYRLKELSLHASDIGRDSRVLKEKAKHLALERYIDRYLDVKSRIESTPNAGQKSQRRTDAVAGVVSSQPQIREKSNHSESPAESHLTACPPLAPKLPTPYPKAKPTTASSAGVRPTVHDNDQLFVWPWMGVVANVKTEFKDGRHVGESGTKLKTELASKGFNPVKVHPLWGRRGHSGYAIVEFEKSWEGFHDAKSFEKSFEVDHRGKRDYTLTRNRGDILYGWVARDDDYSLSSILGDHLRRNGDLKTVSAQQAEEQRKNLKLVSDLASTLETKNSLVEELERKYRKTDNDLNKLASVLNKKEEMLKAINEKREKMQKAAREDLEKICLDHKKAALKLETKKKELQQREKQLQEHRAQNDSERRKLYHEREMNERATLEQKTADEKMLWLAEEQKKEKETLRKRIIELEKQLDAKQVLELEIERMKGAVKVMKHMEEDEDLEAKKKVEEIQSQLKEKEEEYTDVEELYKTLLVKERRNNDEVQEARKELISGLWDSTHRATIGVKRMGDLDQKPFQIATKEKYSNEAADEKAVEYCSLWEAYLRDPNWHPFKIITDQEGKPTEIIDENDDKLKDLKNQLGDEVYKAVTTALMEMNEYNPSGRYTIPELWNFKEGRKASLKEGAVTERNMDGVLKELRLLASGWSFVSELFGKGSENPIVLPNRFIFQ</sequence>
<evidence type="ECO:0000259" key="7">
    <source>
        <dbReference type="Pfam" id="PF03470"/>
    </source>
</evidence>
<dbReference type="AlphaFoldDB" id="A0A540NMY7"/>
<reference evidence="8 9" key="1">
    <citation type="journal article" date="2019" name="G3 (Bethesda)">
        <title>Sequencing of a Wild Apple (Malus baccata) Genome Unravels the Differences Between Cultivated and Wild Apple Species Regarding Disease Resistance and Cold Tolerance.</title>
        <authorList>
            <person name="Chen X."/>
        </authorList>
    </citation>
    <scope>NUCLEOTIDE SEQUENCE [LARGE SCALE GENOMIC DNA]</scope>
    <source>
        <strain evidence="9">cv. Shandingzi</strain>
        <tissue evidence="8">Leaves</tissue>
    </source>
</reference>
<evidence type="ECO:0000313" key="8">
    <source>
        <dbReference type="EMBL" id="TQE11890.1"/>
    </source>
</evidence>
<proteinExistence type="predicted"/>
<dbReference type="EMBL" id="VIEB01000025">
    <property type="protein sequence ID" value="TQE11890.1"/>
    <property type="molecule type" value="Genomic_DNA"/>
</dbReference>
<feature type="region of interest" description="Disordered" evidence="4">
    <location>
        <begin position="395"/>
        <end position="417"/>
    </location>
</feature>
<evidence type="ECO:0000256" key="1">
    <source>
        <dbReference type="ARBA" id="ARBA00023054"/>
    </source>
</evidence>
<comment type="caution">
    <text evidence="8">The sequence shown here is derived from an EMBL/GenBank/DDBJ whole genome shotgun (WGS) entry which is preliminary data.</text>
</comment>
<dbReference type="InterPro" id="IPR005380">
    <property type="entry name" value="XS_domain"/>
</dbReference>
<keyword evidence="2" id="KW-0943">RNA-mediated gene silencing</keyword>
<feature type="domain" description="Zinc finger-XS" evidence="7">
    <location>
        <begin position="43"/>
        <end position="83"/>
    </location>
</feature>
<dbReference type="InterPro" id="IPR045177">
    <property type="entry name" value="FDM1-5/IDN2"/>
</dbReference>
<dbReference type="Pfam" id="PF03468">
    <property type="entry name" value="XS"/>
    <property type="match status" value="1"/>
</dbReference>
<organism evidence="8 9">
    <name type="scientific">Malus baccata</name>
    <name type="common">Siberian crab apple</name>
    <name type="synonym">Pyrus baccata</name>
    <dbReference type="NCBI Taxonomy" id="106549"/>
    <lineage>
        <taxon>Eukaryota</taxon>
        <taxon>Viridiplantae</taxon>
        <taxon>Streptophyta</taxon>
        <taxon>Embryophyta</taxon>
        <taxon>Tracheophyta</taxon>
        <taxon>Spermatophyta</taxon>
        <taxon>Magnoliopsida</taxon>
        <taxon>eudicotyledons</taxon>
        <taxon>Gunneridae</taxon>
        <taxon>Pentapetalae</taxon>
        <taxon>rosids</taxon>
        <taxon>fabids</taxon>
        <taxon>Rosales</taxon>
        <taxon>Rosaceae</taxon>
        <taxon>Amygdaloideae</taxon>
        <taxon>Maleae</taxon>
        <taxon>Malus</taxon>
    </lineage>
</organism>
<feature type="coiled-coil region" evidence="3">
    <location>
        <begin position="443"/>
        <end position="526"/>
    </location>
</feature>
<evidence type="ECO:0000313" key="9">
    <source>
        <dbReference type="Proteomes" id="UP000315295"/>
    </source>
</evidence>
<evidence type="ECO:0000259" key="6">
    <source>
        <dbReference type="Pfam" id="PF03469"/>
    </source>
</evidence>
<keyword evidence="9" id="KW-1185">Reference proteome</keyword>
<dbReference type="PANTHER" id="PTHR21596">
    <property type="entry name" value="RIBONUCLEASE P SUBUNIT P38"/>
    <property type="match status" value="1"/>
</dbReference>
<gene>
    <name evidence="8" type="ORF">C1H46_002524</name>
</gene>
<evidence type="ECO:0008006" key="10">
    <source>
        <dbReference type="Google" id="ProtNLM"/>
    </source>
</evidence>
<evidence type="ECO:0000256" key="3">
    <source>
        <dbReference type="SAM" id="Coils"/>
    </source>
</evidence>
<keyword evidence="1 3" id="KW-0175">Coiled coil</keyword>
<dbReference type="Gene3D" id="3.30.70.2890">
    <property type="entry name" value="XS domain"/>
    <property type="match status" value="1"/>
</dbReference>
<dbReference type="InterPro" id="IPR005379">
    <property type="entry name" value="FDM1-5/IDN2_XH"/>
</dbReference>
<dbReference type="Pfam" id="PF03469">
    <property type="entry name" value="XH"/>
    <property type="match status" value="1"/>
</dbReference>
<evidence type="ECO:0000256" key="4">
    <source>
        <dbReference type="SAM" id="MobiDB-lite"/>
    </source>
</evidence>
<feature type="domain" description="Factor of DNA methylation 1-5/IDN2" evidence="6">
    <location>
        <begin position="557"/>
        <end position="675"/>
    </location>
</feature>